<dbReference type="Proteomes" id="UP000250157">
    <property type="component" value="Segment"/>
</dbReference>
<dbReference type="RefSeq" id="YP_010090719.1">
    <property type="nucleotide sequence ID" value="NC_055721.1"/>
</dbReference>
<dbReference type="Pfam" id="PF16855">
    <property type="entry name" value="Soc"/>
    <property type="match status" value="1"/>
</dbReference>
<dbReference type="GeneID" id="65108211"/>
<organism evidence="1 2">
    <name type="scientific">Escherichia phage EcS1</name>
    <dbReference type="NCBI Taxonomy" id="2083276"/>
    <lineage>
        <taxon>Viruses</taxon>
        <taxon>Duplodnaviria</taxon>
        <taxon>Heunggongvirae</taxon>
        <taxon>Uroviricota</taxon>
        <taxon>Caudoviricetes</taxon>
        <taxon>Pantevenvirales</taxon>
        <taxon>Straboviridae</taxon>
        <taxon>Tevenvirinae</taxon>
        <taxon>Kagamiyamavirus</taxon>
        <taxon>Kagamiyamavirus ecs1</taxon>
    </lineage>
</organism>
<name>A0A2Z5ZCF5_9CAUD</name>
<dbReference type="InterPro" id="IPR038151">
    <property type="entry name" value="Soc_sf"/>
</dbReference>
<dbReference type="EMBL" id="LC371242">
    <property type="protein sequence ID" value="BBC78072.1"/>
    <property type="molecule type" value="Genomic_DNA"/>
</dbReference>
<evidence type="ECO:0000313" key="1">
    <source>
        <dbReference type="EMBL" id="BBC78072.1"/>
    </source>
</evidence>
<dbReference type="GO" id="GO:0019028">
    <property type="term" value="C:viral capsid"/>
    <property type="evidence" value="ECO:0007669"/>
    <property type="project" value="InterPro"/>
</dbReference>
<proteinExistence type="predicted"/>
<sequence>MNYVNIKTKDRAVKDGTIKGQEVSIAFSVYSTAHQIAGTQYHLSLSDTALYTTNKFEDGQLDAWITFNKKLFEVTPNP</sequence>
<protein>
    <submittedName>
        <fullName evidence="1">Small outer capsid protein</fullName>
    </submittedName>
</protein>
<evidence type="ECO:0000313" key="2">
    <source>
        <dbReference type="Proteomes" id="UP000250157"/>
    </source>
</evidence>
<dbReference type="Gene3D" id="3.90.930.20">
    <property type="entry name" value="Small outer capsid protein Soc"/>
    <property type="match status" value="1"/>
</dbReference>
<keyword evidence="2" id="KW-1185">Reference proteome</keyword>
<accession>A0A2Z5ZCF5</accession>
<dbReference type="InterPro" id="IPR031743">
    <property type="entry name" value="Soc"/>
</dbReference>
<reference evidence="1 2" key="1">
    <citation type="submission" date="2018-02" db="EMBL/GenBank/DDBJ databases">
        <title>Full genome sequencing of a novel polyvalent bacteriophage as one of T4-Family member.</title>
        <authorList>
            <person name="Kawasaki T."/>
            <person name="Saad A.M."/>
            <person name="Yamada T."/>
        </authorList>
    </citation>
    <scope>NUCLEOTIDE SEQUENCE [LARGE SCALE GENOMIC DNA]</scope>
    <source>
        <strain evidence="1 2">EcS1</strain>
    </source>
</reference>
<dbReference type="KEGG" id="vg:65108211"/>